<evidence type="ECO:0000256" key="7">
    <source>
        <dbReference type="ARBA" id="ARBA00022842"/>
    </source>
</evidence>
<dbReference type="Pfam" id="PF09297">
    <property type="entry name" value="Zn_ribbon_NUD"/>
    <property type="match status" value="1"/>
</dbReference>
<dbReference type="InterPro" id="IPR020084">
    <property type="entry name" value="NUDIX_hydrolase_CS"/>
</dbReference>
<dbReference type="InterPro" id="IPR015797">
    <property type="entry name" value="NUDIX_hydrolase-like_dom_sf"/>
</dbReference>
<dbReference type="GO" id="GO:0006742">
    <property type="term" value="P:NADP+ catabolic process"/>
    <property type="evidence" value="ECO:0007669"/>
    <property type="project" value="TreeGrafter"/>
</dbReference>
<proteinExistence type="inferred from homology"/>
<organism evidence="11 12">
    <name type="scientific">Propionispira arboris</name>
    <dbReference type="NCBI Taxonomy" id="84035"/>
    <lineage>
        <taxon>Bacteria</taxon>
        <taxon>Bacillati</taxon>
        <taxon>Bacillota</taxon>
        <taxon>Negativicutes</taxon>
        <taxon>Selenomonadales</taxon>
        <taxon>Selenomonadaceae</taxon>
        <taxon>Propionispira</taxon>
    </lineage>
</organism>
<dbReference type="EMBL" id="FNZK01000026">
    <property type="protein sequence ID" value="SEJ93776.1"/>
    <property type="molecule type" value="Genomic_DNA"/>
</dbReference>
<reference evidence="12" key="1">
    <citation type="submission" date="2016-10" db="EMBL/GenBank/DDBJ databases">
        <authorList>
            <person name="Varghese N."/>
            <person name="Submissions S."/>
        </authorList>
    </citation>
    <scope>NUCLEOTIDE SEQUENCE [LARGE SCALE GENOMIC DNA]</scope>
    <source>
        <strain evidence="12">DSM 2179</strain>
    </source>
</reference>
<dbReference type="PANTHER" id="PTHR42904">
    <property type="entry name" value="NUDIX HYDROLASE, NUDC SUBFAMILY"/>
    <property type="match status" value="1"/>
</dbReference>
<dbReference type="Pfam" id="PF00293">
    <property type="entry name" value="NUDIX"/>
    <property type="match status" value="1"/>
</dbReference>
<dbReference type="EC" id="3.6.1.22" evidence="4"/>
<comment type="similarity">
    <text evidence="3">Belongs to the Nudix hydrolase family. NudC subfamily.</text>
</comment>
<keyword evidence="7" id="KW-0460">Magnesium</keyword>
<evidence type="ECO:0000256" key="8">
    <source>
        <dbReference type="ARBA" id="ARBA00023027"/>
    </source>
</evidence>
<dbReference type="GO" id="GO:0019677">
    <property type="term" value="P:NAD+ catabolic process"/>
    <property type="evidence" value="ECO:0007669"/>
    <property type="project" value="TreeGrafter"/>
</dbReference>
<dbReference type="CDD" id="cd03429">
    <property type="entry name" value="NUDIX_NADH_pyrophosphatase_Nudt13"/>
    <property type="match status" value="1"/>
</dbReference>
<comment type="catalytic activity">
    <reaction evidence="9">
        <text>a 5'-end NAD(+)-phospho-ribonucleoside in mRNA + H2O = a 5'-end phospho-adenosine-phospho-ribonucleoside in mRNA + beta-nicotinamide D-ribonucleotide + 2 H(+)</text>
        <dbReference type="Rhea" id="RHEA:60876"/>
        <dbReference type="Rhea" id="RHEA-COMP:15698"/>
        <dbReference type="Rhea" id="RHEA-COMP:15719"/>
        <dbReference type="ChEBI" id="CHEBI:14649"/>
        <dbReference type="ChEBI" id="CHEBI:15377"/>
        <dbReference type="ChEBI" id="CHEBI:15378"/>
        <dbReference type="ChEBI" id="CHEBI:144029"/>
        <dbReference type="ChEBI" id="CHEBI:144051"/>
    </reaction>
    <physiologicalReaction direction="left-to-right" evidence="9">
        <dbReference type="Rhea" id="RHEA:60877"/>
    </physiologicalReaction>
</comment>
<dbReference type="InterPro" id="IPR015376">
    <property type="entry name" value="Znr_NADH_PPase"/>
</dbReference>
<keyword evidence="12" id="KW-1185">Reference proteome</keyword>
<dbReference type="STRING" id="84035.SAMN05660742_12633"/>
<dbReference type="NCBIfam" id="NF001299">
    <property type="entry name" value="PRK00241.1"/>
    <property type="match status" value="1"/>
</dbReference>
<dbReference type="PROSITE" id="PS51462">
    <property type="entry name" value="NUDIX"/>
    <property type="match status" value="1"/>
</dbReference>
<evidence type="ECO:0000256" key="6">
    <source>
        <dbReference type="ARBA" id="ARBA00022801"/>
    </source>
</evidence>
<gene>
    <name evidence="11" type="ORF">SAMN05660742_12633</name>
</gene>
<dbReference type="Gene3D" id="3.90.79.10">
    <property type="entry name" value="Nucleoside Triphosphate Pyrophosphohydrolase"/>
    <property type="match status" value="1"/>
</dbReference>
<dbReference type="Proteomes" id="UP000199662">
    <property type="component" value="Unassembled WGS sequence"/>
</dbReference>
<evidence type="ECO:0000256" key="9">
    <source>
        <dbReference type="ARBA" id="ARBA00023679"/>
    </source>
</evidence>
<evidence type="ECO:0000256" key="3">
    <source>
        <dbReference type="ARBA" id="ARBA00009595"/>
    </source>
</evidence>
<comment type="cofactor">
    <cofactor evidence="2">
        <name>Zn(2+)</name>
        <dbReference type="ChEBI" id="CHEBI:29105"/>
    </cofactor>
</comment>
<evidence type="ECO:0000256" key="1">
    <source>
        <dbReference type="ARBA" id="ARBA00001946"/>
    </source>
</evidence>
<dbReference type="CDD" id="cd00029">
    <property type="entry name" value="C1"/>
    <property type="match status" value="1"/>
</dbReference>
<dbReference type="PANTHER" id="PTHR42904:SF6">
    <property type="entry name" value="NAD-CAPPED RNA HYDROLASE NUDT12"/>
    <property type="match status" value="1"/>
</dbReference>
<dbReference type="AlphaFoldDB" id="A0A1H7CW84"/>
<accession>A0A1H7CW84</accession>
<dbReference type="GO" id="GO:0005829">
    <property type="term" value="C:cytosol"/>
    <property type="evidence" value="ECO:0007669"/>
    <property type="project" value="TreeGrafter"/>
</dbReference>
<dbReference type="InterPro" id="IPR000086">
    <property type="entry name" value="NUDIX_hydrolase_dom"/>
</dbReference>
<keyword evidence="6" id="KW-0378">Hydrolase</keyword>
<evidence type="ECO:0000259" key="10">
    <source>
        <dbReference type="PROSITE" id="PS51462"/>
    </source>
</evidence>
<keyword evidence="5" id="KW-0479">Metal-binding</keyword>
<feature type="domain" description="Nudix hydrolase" evidence="10">
    <location>
        <begin position="150"/>
        <end position="278"/>
    </location>
</feature>
<protein>
    <recommendedName>
        <fullName evidence="4">NAD(+) diphosphatase</fullName>
        <ecNumber evidence="4">3.6.1.22</ecNumber>
    </recommendedName>
</protein>
<dbReference type="Gene3D" id="3.90.79.20">
    <property type="match status" value="1"/>
</dbReference>
<evidence type="ECO:0000313" key="12">
    <source>
        <dbReference type="Proteomes" id="UP000199662"/>
    </source>
</evidence>
<dbReference type="RefSeq" id="WP_091835427.1">
    <property type="nucleotide sequence ID" value="NZ_FNZK01000026.1"/>
</dbReference>
<keyword evidence="8" id="KW-0520">NAD</keyword>
<dbReference type="SUPFAM" id="SSF55811">
    <property type="entry name" value="Nudix"/>
    <property type="match status" value="1"/>
</dbReference>
<dbReference type="InterPro" id="IPR050241">
    <property type="entry name" value="NAD-cap_RNA_hydrolase_NudC"/>
</dbReference>
<dbReference type="PROSITE" id="PS00893">
    <property type="entry name" value="NUDIX_BOX"/>
    <property type="match status" value="1"/>
</dbReference>
<name>A0A1H7CW84_9FIRM</name>
<evidence type="ECO:0000256" key="2">
    <source>
        <dbReference type="ARBA" id="ARBA00001947"/>
    </source>
</evidence>
<sequence>MIQDIAPKVFNNKFENKQASNNDIFLTYEKNNILIRENSDHLCYPRFSDFSSTYPKLIENAQFLFTIDSTNYFLVNNPHLNNISGWAYANIQQLRSESECWRSFAGIVGYQLSQWYTQHRYCSHCGKLMKKSSKERMLHCENCGLQVYPTIFPAIIVGVYNDDRLLLTKYANRNHARHALIAGFAEIGESFEETVRREVMEEVGLKIKNLTYYKSQPWPFSNTLLAGFFAELDGDDNVTLQEDKLSLAIWKDRENIPQEDLLQISLTSEMIEAFRTKAVSL</sequence>
<evidence type="ECO:0000313" key="11">
    <source>
        <dbReference type="EMBL" id="SEJ93776.1"/>
    </source>
</evidence>
<evidence type="ECO:0000256" key="5">
    <source>
        <dbReference type="ARBA" id="ARBA00022723"/>
    </source>
</evidence>
<dbReference type="GO" id="GO:0046872">
    <property type="term" value="F:metal ion binding"/>
    <property type="evidence" value="ECO:0007669"/>
    <property type="project" value="UniProtKB-KW"/>
</dbReference>
<comment type="cofactor">
    <cofactor evidence="1">
        <name>Mg(2+)</name>
        <dbReference type="ChEBI" id="CHEBI:18420"/>
    </cofactor>
</comment>
<dbReference type="GO" id="GO:0035529">
    <property type="term" value="F:NADH pyrophosphatase activity"/>
    <property type="evidence" value="ECO:0007669"/>
    <property type="project" value="TreeGrafter"/>
</dbReference>
<evidence type="ECO:0000256" key="4">
    <source>
        <dbReference type="ARBA" id="ARBA00012381"/>
    </source>
</evidence>
<dbReference type="InterPro" id="IPR049734">
    <property type="entry name" value="NudC-like_C"/>
</dbReference>